<name>A0A919DUM6_9ACTN</name>
<dbReference type="RefSeq" id="WP_189901808.1">
    <property type="nucleotide sequence ID" value="NZ_BNBC01000017.1"/>
</dbReference>
<evidence type="ECO:0000313" key="1">
    <source>
        <dbReference type="EMBL" id="GHE79357.1"/>
    </source>
</evidence>
<dbReference type="AlphaFoldDB" id="A0A919DUM6"/>
<organism evidence="1 2">
    <name type="scientific">Streptomyces spiralis</name>
    <dbReference type="NCBI Taxonomy" id="66376"/>
    <lineage>
        <taxon>Bacteria</taxon>
        <taxon>Bacillati</taxon>
        <taxon>Actinomycetota</taxon>
        <taxon>Actinomycetes</taxon>
        <taxon>Kitasatosporales</taxon>
        <taxon>Streptomycetaceae</taxon>
        <taxon>Streptomyces</taxon>
    </lineage>
</organism>
<reference evidence="1" key="1">
    <citation type="journal article" date="2014" name="Int. J. Syst. Evol. Microbiol.">
        <title>Complete genome sequence of Corynebacterium casei LMG S-19264T (=DSM 44701T), isolated from a smear-ripened cheese.</title>
        <authorList>
            <consortium name="US DOE Joint Genome Institute (JGI-PGF)"/>
            <person name="Walter F."/>
            <person name="Albersmeier A."/>
            <person name="Kalinowski J."/>
            <person name="Ruckert C."/>
        </authorList>
    </citation>
    <scope>NUCLEOTIDE SEQUENCE</scope>
    <source>
        <strain evidence="1">JCM 3302</strain>
    </source>
</reference>
<proteinExistence type="predicted"/>
<dbReference type="Proteomes" id="UP000641386">
    <property type="component" value="Unassembled WGS sequence"/>
</dbReference>
<evidence type="ECO:0008006" key="3">
    <source>
        <dbReference type="Google" id="ProtNLM"/>
    </source>
</evidence>
<keyword evidence="2" id="KW-1185">Reference proteome</keyword>
<dbReference type="InterPro" id="IPR038282">
    <property type="entry name" value="DUF2267_sf"/>
</dbReference>
<comment type="caution">
    <text evidence="1">The sequence shown here is derived from an EMBL/GenBank/DDBJ whole genome shotgun (WGS) entry which is preliminary data.</text>
</comment>
<gene>
    <name evidence="1" type="ORF">GCM10014715_38180</name>
</gene>
<protein>
    <recommendedName>
        <fullName evidence="3">DUF2267 domain-containing protein</fullName>
    </recommendedName>
</protein>
<dbReference type="Pfam" id="PF10025">
    <property type="entry name" value="DUF2267"/>
    <property type="match status" value="1"/>
</dbReference>
<dbReference type="Gene3D" id="1.10.490.110">
    <property type="entry name" value="Uncharacterized conserved protein DUF2267"/>
    <property type="match status" value="1"/>
</dbReference>
<dbReference type="EMBL" id="BNBC01000017">
    <property type="protein sequence ID" value="GHE79357.1"/>
    <property type="molecule type" value="Genomic_DNA"/>
</dbReference>
<evidence type="ECO:0000313" key="2">
    <source>
        <dbReference type="Proteomes" id="UP000641386"/>
    </source>
</evidence>
<sequence length="130" mass="14199">MKCDEFLARVRERGEFYSQDEAQKITEDVLGVLATRISPGEVDDLASQLPMPLGQLLTEAKRERAESFGVEEFYHQVAERTGARPRTAQWDASAVLTTVADAISGGELNHVISELPSGYAALFGKADLAD</sequence>
<accession>A0A919DUM6</accession>
<reference evidence="1" key="2">
    <citation type="submission" date="2020-09" db="EMBL/GenBank/DDBJ databases">
        <authorList>
            <person name="Sun Q."/>
            <person name="Ohkuma M."/>
        </authorList>
    </citation>
    <scope>NUCLEOTIDE SEQUENCE</scope>
    <source>
        <strain evidence="1">JCM 3302</strain>
    </source>
</reference>
<dbReference type="InterPro" id="IPR018727">
    <property type="entry name" value="DUF2267"/>
</dbReference>